<accession>A0A1I1KQL0</accession>
<protein>
    <submittedName>
        <fullName evidence="1">Uncharacterized protein</fullName>
    </submittedName>
</protein>
<name>A0A1I1KQL0_9FLAO</name>
<dbReference type="AlphaFoldDB" id="A0A1I1KQL0"/>
<dbReference type="RefSeq" id="WP_092543353.1">
    <property type="nucleotide sequence ID" value="NZ_FOKV01000006.1"/>
</dbReference>
<organism evidence="1 2">
    <name type="scientific">Zunongwangia mangrovi</name>
    <dbReference type="NCBI Taxonomy" id="1334022"/>
    <lineage>
        <taxon>Bacteria</taxon>
        <taxon>Pseudomonadati</taxon>
        <taxon>Bacteroidota</taxon>
        <taxon>Flavobacteriia</taxon>
        <taxon>Flavobacteriales</taxon>
        <taxon>Flavobacteriaceae</taxon>
        <taxon>Zunongwangia</taxon>
    </lineage>
</organism>
<sequence>MASYLRTEEIKTSLRVLVNQYIEECTDCEKIPQDFIDLLRHNFLAKFVFYNKNDKTIEIGINQGSSPQGYPNIKVFSFPVHKATEWLDESFKSEKNDLEFYGKLLNRNEIISSSELVLI</sequence>
<reference evidence="2" key="1">
    <citation type="submission" date="2016-10" db="EMBL/GenBank/DDBJ databases">
        <authorList>
            <person name="Varghese N."/>
            <person name="Submissions S."/>
        </authorList>
    </citation>
    <scope>NUCLEOTIDE SEQUENCE [LARGE SCALE GENOMIC DNA]</scope>
    <source>
        <strain evidence="2">DSM 24499</strain>
    </source>
</reference>
<keyword evidence="2" id="KW-1185">Reference proteome</keyword>
<dbReference type="Proteomes" id="UP000199438">
    <property type="component" value="Unassembled WGS sequence"/>
</dbReference>
<dbReference type="OrthoDB" id="1438837at2"/>
<evidence type="ECO:0000313" key="2">
    <source>
        <dbReference type="Proteomes" id="UP000199438"/>
    </source>
</evidence>
<gene>
    <name evidence="1" type="ORF">SAMN04487907_10623</name>
</gene>
<evidence type="ECO:0000313" key="1">
    <source>
        <dbReference type="EMBL" id="SFC60443.1"/>
    </source>
</evidence>
<dbReference type="EMBL" id="FOKV01000006">
    <property type="protein sequence ID" value="SFC60443.1"/>
    <property type="molecule type" value="Genomic_DNA"/>
</dbReference>
<proteinExistence type="predicted"/>